<dbReference type="SUPFAM" id="SSF53383">
    <property type="entry name" value="PLP-dependent transferases"/>
    <property type="match status" value="1"/>
</dbReference>
<evidence type="ECO:0000256" key="10">
    <source>
        <dbReference type="RuleBase" id="RU004504"/>
    </source>
</evidence>
<evidence type="ECO:0000256" key="7">
    <source>
        <dbReference type="ARBA" id="ARBA00023004"/>
    </source>
</evidence>
<evidence type="ECO:0000256" key="4">
    <source>
        <dbReference type="ARBA" id="ARBA00022679"/>
    </source>
</evidence>
<dbReference type="RefSeq" id="WP_378059029.1">
    <property type="nucleotide sequence ID" value="NZ_JBHSIS010000017.1"/>
</dbReference>
<evidence type="ECO:0000259" key="11">
    <source>
        <dbReference type="Pfam" id="PF00266"/>
    </source>
</evidence>
<keyword evidence="5" id="KW-0479">Metal-binding</keyword>
<keyword evidence="13" id="KW-1185">Reference proteome</keyword>
<keyword evidence="6" id="KW-0663">Pyridoxal phosphate</keyword>
<evidence type="ECO:0000313" key="13">
    <source>
        <dbReference type="Proteomes" id="UP001595859"/>
    </source>
</evidence>
<keyword evidence="8" id="KW-0411">Iron-sulfur</keyword>
<evidence type="ECO:0000313" key="12">
    <source>
        <dbReference type="EMBL" id="MFC4857036.1"/>
    </source>
</evidence>
<keyword evidence="7" id="KW-0408">Iron</keyword>
<dbReference type="InterPro" id="IPR020578">
    <property type="entry name" value="Aminotrans_V_PyrdxlP_BS"/>
</dbReference>
<dbReference type="PIRSF" id="PIRSF005572">
    <property type="entry name" value="NifS"/>
    <property type="match status" value="1"/>
</dbReference>
<dbReference type="InterPro" id="IPR016454">
    <property type="entry name" value="Cysteine_dSase"/>
</dbReference>
<evidence type="ECO:0000256" key="5">
    <source>
        <dbReference type="ARBA" id="ARBA00022723"/>
    </source>
</evidence>
<evidence type="ECO:0000256" key="9">
    <source>
        <dbReference type="ARBA" id="ARBA00050776"/>
    </source>
</evidence>
<dbReference type="EMBL" id="JBHSIS010000017">
    <property type="protein sequence ID" value="MFC4857036.1"/>
    <property type="molecule type" value="Genomic_DNA"/>
</dbReference>
<organism evidence="12 13">
    <name type="scientific">Actinophytocola glycyrrhizae</name>
    <dbReference type="NCBI Taxonomy" id="2044873"/>
    <lineage>
        <taxon>Bacteria</taxon>
        <taxon>Bacillati</taxon>
        <taxon>Actinomycetota</taxon>
        <taxon>Actinomycetes</taxon>
        <taxon>Pseudonocardiales</taxon>
        <taxon>Pseudonocardiaceae</taxon>
    </lineage>
</organism>
<evidence type="ECO:0000256" key="3">
    <source>
        <dbReference type="ARBA" id="ARBA00012239"/>
    </source>
</evidence>
<reference evidence="13" key="1">
    <citation type="journal article" date="2019" name="Int. J. Syst. Evol. Microbiol.">
        <title>The Global Catalogue of Microorganisms (GCM) 10K type strain sequencing project: providing services to taxonomists for standard genome sequencing and annotation.</title>
        <authorList>
            <consortium name="The Broad Institute Genomics Platform"/>
            <consortium name="The Broad Institute Genome Sequencing Center for Infectious Disease"/>
            <person name="Wu L."/>
            <person name="Ma J."/>
        </authorList>
    </citation>
    <scope>NUCLEOTIDE SEQUENCE [LARGE SCALE GENOMIC DNA]</scope>
    <source>
        <strain evidence="13">ZS-22-S1</strain>
    </source>
</reference>
<dbReference type="PANTHER" id="PTHR11601">
    <property type="entry name" value="CYSTEINE DESULFURYLASE FAMILY MEMBER"/>
    <property type="match status" value="1"/>
</dbReference>
<evidence type="ECO:0000256" key="8">
    <source>
        <dbReference type="ARBA" id="ARBA00023014"/>
    </source>
</evidence>
<dbReference type="PROSITE" id="PS00595">
    <property type="entry name" value="AA_TRANSFER_CLASS_5"/>
    <property type="match status" value="1"/>
</dbReference>
<dbReference type="InterPro" id="IPR015421">
    <property type="entry name" value="PyrdxlP-dep_Trfase_major"/>
</dbReference>
<dbReference type="Proteomes" id="UP001595859">
    <property type="component" value="Unassembled WGS sequence"/>
</dbReference>
<keyword evidence="4" id="KW-0808">Transferase</keyword>
<dbReference type="PANTHER" id="PTHR11601:SF34">
    <property type="entry name" value="CYSTEINE DESULFURASE"/>
    <property type="match status" value="1"/>
</dbReference>
<comment type="catalytic activity">
    <reaction evidence="9">
        <text>(sulfur carrier)-H + L-cysteine = (sulfur carrier)-SH + L-alanine</text>
        <dbReference type="Rhea" id="RHEA:43892"/>
        <dbReference type="Rhea" id="RHEA-COMP:14737"/>
        <dbReference type="Rhea" id="RHEA-COMP:14739"/>
        <dbReference type="ChEBI" id="CHEBI:29917"/>
        <dbReference type="ChEBI" id="CHEBI:35235"/>
        <dbReference type="ChEBI" id="CHEBI:57972"/>
        <dbReference type="ChEBI" id="CHEBI:64428"/>
        <dbReference type="EC" id="2.8.1.7"/>
    </reaction>
</comment>
<dbReference type="Gene3D" id="3.90.1150.10">
    <property type="entry name" value="Aspartate Aminotransferase, domain 1"/>
    <property type="match status" value="1"/>
</dbReference>
<gene>
    <name evidence="12" type="ORF">ACFPCV_26365</name>
</gene>
<sequence length="381" mass="40007">MIYLDHQATTPIDPIVLAEMTSVSERQFANPGSPHRAGVAVAALIDKARGVVARFLGARKSEIYFTSGATEANNLAIKGVANRRRGHVVTTAVEHKSVLDCCAFLGVEGYDVTVLPVDGEGRVSARQVAESLRADTALVSVMLANNEVSTIQPIAEIGRVTRHAGVPFHCDATQGAGYVDIDVDELGVDLLSMSGHKIYGPKGVGVLYVSDDLTGRMDLVPLCHGGGQERGLRAGTLNTAGIVGLGAAVELLAEHRTEESRRLAGLRAVFLDELSHLVDFELNSGTGPGFLPHAVSLSLTGVDAQWLLASLTDVAVSTGSACNSASEEPSYVLTALGLSPERIMGSIRVSVGRFTGRDEVVRAARLVAAATGHDSRERPAA</sequence>
<evidence type="ECO:0000256" key="1">
    <source>
        <dbReference type="ARBA" id="ARBA00001933"/>
    </source>
</evidence>
<dbReference type="Pfam" id="PF00266">
    <property type="entry name" value="Aminotran_5"/>
    <property type="match status" value="1"/>
</dbReference>
<dbReference type="InterPro" id="IPR015424">
    <property type="entry name" value="PyrdxlP-dep_Trfase"/>
</dbReference>
<protein>
    <recommendedName>
        <fullName evidence="3">cysteine desulfurase</fullName>
        <ecNumber evidence="3">2.8.1.7</ecNumber>
    </recommendedName>
</protein>
<dbReference type="InterPro" id="IPR015422">
    <property type="entry name" value="PyrdxlP-dep_Trfase_small"/>
</dbReference>
<proteinExistence type="inferred from homology"/>
<evidence type="ECO:0000256" key="6">
    <source>
        <dbReference type="ARBA" id="ARBA00022898"/>
    </source>
</evidence>
<dbReference type="InterPro" id="IPR000192">
    <property type="entry name" value="Aminotrans_V_dom"/>
</dbReference>
<evidence type="ECO:0000256" key="2">
    <source>
        <dbReference type="ARBA" id="ARBA00006490"/>
    </source>
</evidence>
<comment type="caution">
    <text evidence="12">The sequence shown here is derived from an EMBL/GenBank/DDBJ whole genome shotgun (WGS) entry which is preliminary data.</text>
</comment>
<comment type="cofactor">
    <cofactor evidence="1 10">
        <name>pyridoxal 5'-phosphate</name>
        <dbReference type="ChEBI" id="CHEBI:597326"/>
    </cofactor>
</comment>
<comment type="similarity">
    <text evidence="2">Belongs to the class-V pyridoxal-phosphate-dependent aminotransferase family. NifS/IscS subfamily.</text>
</comment>
<feature type="domain" description="Aminotransferase class V" evidence="11">
    <location>
        <begin position="2"/>
        <end position="360"/>
    </location>
</feature>
<name>A0ABV9S9B7_9PSEU</name>
<dbReference type="EC" id="2.8.1.7" evidence="3"/>
<accession>A0ABV9S9B7</accession>
<dbReference type="Gene3D" id="3.40.640.10">
    <property type="entry name" value="Type I PLP-dependent aspartate aminotransferase-like (Major domain)"/>
    <property type="match status" value="1"/>
</dbReference>